<dbReference type="InterPro" id="IPR037523">
    <property type="entry name" value="VOC_core"/>
</dbReference>
<keyword evidence="2" id="KW-0456">Lyase</keyword>
<dbReference type="SUPFAM" id="SSF54593">
    <property type="entry name" value="Glyoxalase/Bleomycin resistance protein/Dihydroxybiphenyl dioxygenase"/>
    <property type="match status" value="1"/>
</dbReference>
<keyword evidence="3" id="KW-1185">Reference proteome</keyword>
<proteinExistence type="predicted"/>
<gene>
    <name evidence="2" type="ORF">GGR44_002770</name>
</gene>
<feature type="domain" description="VOC" evidence="1">
    <location>
        <begin position="143"/>
        <end position="258"/>
    </location>
</feature>
<dbReference type="GO" id="GO:0051213">
    <property type="term" value="F:dioxygenase activity"/>
    <property type="evidence" value="ECO:0007669"/>
    <property type="project" value="UniProtKB-KW"/>
</dbReference>
<dbReference type="PROSITE" id="PS51819">
    <property type="entry name" value="VOC"/>
    <property type="match status" value="1"/>
</dbReference>
<dbReference type="InterPro" id="IPR029068">
    <property type="entry name" value="Glyas_Bleomycin-R_OHBP_Dase"/>
</dbReference>
<dbReference type="InterPro" id="IPR004360">
    <property type="entry name" value="Glyas_Fos-R_dOase_dom"/>
</dbReference>
<dbReference type="EMBL" id="JACIEB010000006">
    <property type="protein sequence ID" value="MBB3983090.1"/>
    <property type="molecule type" value="Genomic_DNA"/>
</dbReference>
<keyword evidence="2" id="KW-0560">Oxidoreductase</keyword>
<evidence type="ECO:0000313" key="3">
    <source>
        <dbReference type="Proteomes" id="UP000552757"/>
    </source>
</evidence>
<reference evidence="2 3" key="1">
    <citation type="submission" date="2020-08" db="EMBL/GenBank/DDBJ databases">
        <title>Genomic Encyclopedia of Type Strains, Phase IV (KMG-IV): sequencing the most valuable type-strain genomes for metagenomic binning, comparative biology and taxonomic classification.</title>
        <authorList>
            <person name="Goeker M."/>
        </authorList>
    </citation>
    <scope>NUCLEOTIDE SEQUENCE [LARGE SCALE GENOMIC DNA]</scope>
    <source>
        <strain evidence="2 3">DSM 29348</strain>
    </source>
</reference>
<dbReference type="Pfam" id="PF00903">
    <property type="entry name" value="Glyoxalase"/>
    <property type="match status" value="1"/>
</dbReference>
<organism evidence="2 3">
    <name type="scientific">Sphingobium fontiphilum</name>
    <dbReference type="NCBI Taxonomy" id="944425"/>
    <lineage>
        <taxon>Bacteria</taxon>
        <taxon>Pseudomonadati</taxon>
        <taxon>Pseudomonadota</taxon>
        <taxon>Alphaproteobacteria</taxon>
        <taxon>Sphingomonadales</taxon>
        <taxon>Sphingomonadaceae</taxon>
        <taxon>Sphingobium</taxon>
    </lineage>
</organism>
<comment type="caution">
    <text evidence="2">The sequence shown here is derived from an EMBL/GenBank/DDBJ whole genome shotgun (WGS) entry which is preliminary data.</text>
</comment>
<dbReference type="Proteomes" id="UP000552757">
    <property type="component" value="Unassembled WGS sequence"/>
</dbReference>
<accession>A0A7W6GPQ2</accession>
<evidence type="ECO:0000259" key="1">
    <source>
        <dbReference type="PROSITE" id="PS51819"/>
    </source>
</evidence>
<dbReference type="Gene3D" id="3.10.180.10">
    <property type="entry name" value="2,3-Dihydroxybiphenyl 1,2-Dioxygenase, domain 1"/>
    <property type="match status" value="1"/>
</dbReference>
<keyword evidence="2" id="KW-0223">Dioxygenase</keyword>
<dbReference type="AlphaFoldDB" id="A0A7W6GPQ2"/>
<dbReference type="GO" id="GO:0016829">
    <property type="term" value="F:lyase activity"/>
    <property type="evidence" value="ECO:0007669"/>
    <property type="project" value="UniProtKB-KW"/>
</dbReference>
<name>A0A7W6GPQ2_9SPHN</name>
<sequence length="306" mass="32369">MSFSVGVTALVGVTMDVPDLKAAPSFFAALGVDAVADDMQCSVHTAVQADCLTLRLASAGRRLRRLTFTALPSEVALIGARARAAGYAAIEARDASLLLIGPDGIESELVARDAPLAAADAPGSLILPHAPLHGEIETPRPLYLCHAAIFVSAMPEALDFYCGVLGLRVADRCDNELAFLHSPHGGDHHILALAQSSGPGLHHYSFEMGTIDAIGLRAAHLARQGYDAGWGMGRHVLGSNFFHYVRDPWGCHVELTTGLDQIAADTDRVPGDRRAEDAFYLWGPPPPADFIANAEAQPVEPALVTA</sequence>
<protein>
    <submittedName>
        <fullName evidence="2">Catechol 2,3-dioxygenase-like lactoylglutathione lyase family enzyme</fullName>
    </submittedName>
</protein>
<evidence type="ECO:0000313" key="2">
    <source>
        <dbReference type="EMBL" id="MBB3983090.1"/>
    </source>
</evidence>
<dbReference type="RefSeq" id="WP_183956084.1">
    <property type="nucleotide sequence ID" value="NZ_JACIEB010000006.1"/>
</dbReference>